<evidence type="ECO:0000256" key="3">
    <source>
        <dbReference type="ARBA" id="ARBA00012944"/>
    </source>
</evidence>
<feature type="transmembrane region" description="Helical" evidence="17">
    <location>
        <begin position="151"/>
        <end position="169"/>
    </location>
</feature>
<feature type="transmembrane region" description="Helical" evidence="17">
    <location>
        <begin position="190"/>
        <end position="210"/>
    </location>
</feature>
<keyword evidence="13 17" id="KW-0830">Ubiquinone</keyword>
<evidence type="ECO:0000256" key="14">
    <source>
        <dbReference type="ARBA" id="ARBA00023128"/>
    </source>
</evidence>
<feature type="transmembrane region" description="Helical" evidence="17">
    <location>
        <begin position="57"/>
        <end position="81"/>
    </location>
</feature>
<comment type="function">
    <text evidence="17">Core subunit of the mitochondrial membrane respiratory chain NADH dehydrogenase (Complex I) which catalyzes electron transfer from NADH through the respiratory chain, using ubiquinone as an electron acceptor. Essential for the catalytic activity and assembly of complex I.</text>
</comment>
<evidence type="ECO:0000256" key="13">
    <source>
        <dbReference type="ARBA" id="ARBA00023075"/>
    </source>
</evidence>
<keyword evidence="12 17" id="KW-0520">NAD</keyword>
<keyword evidence="15 17" id="KW-0472">Membrane</keyword>
<keyword evidence="10 17" id="KW-0249">Electron transport</keyword>
<comment type="subcellular location">
    <subcellularLocation>
        <location evidence="1 17">Mitochondrion inner membrane</location>
        <topology evidence="1 17">Multi-pass membrane protein</topology>
    </subcellularLocation>
</comment>
<evidence type="ECO:0000256" key="1">
    <source>
        <dbReference type="ARBA" id="ARBA00004448"/>
    </source>
</evidence>
<name>A0A0U1X609_9GOBI</name>
<reference evidence="19" key="1">
    <citation type="journal article" date="2014" name="Mitochondrial DNA">
        <title>Complete mitochondrial genome of Acipenser schrenckii (Acipenseriformes, Acipenseridae).</title>
        <authorList>
            <person name="Dong C."/>
            <person name="Chen B."/>
            <person name="Jiang L."/>
            <person name="Xu J."/>
            <person name="Mahboob S."/>
            <person name="Al-Ghanim K.A."/>
            <person name="Xu P."/>
            <person name="Sun X."/>
        </authorList>
    </citation>
    <scope>NUCLEOTIDE SEQUENCE</scope>
</reference>
<accession>A0A0U1X609</accession>
<evidence type="ECO:0000256" key="8">
    <source>
        <dbReference type="ARBA" id="ARBA00022792"/>
    </source>
</evidence>
<dbReference type="EMBL" id="KJ958906">
    <property type="protein sequence ID" value="AIL31489.1"/>
    <property type="molecule type" value="Genomic_DNA"/>
</dbReference>
<evidence type="ECO:0000256" key="9">
    <source>
        <dbReference type="ARBA" id="ARBA00022967"/>
    </source>
</evidence>
<evidence type="ECO:0000256" key="16">
    <source>
        <dbReference type="ARBA" id="ARBA00049551"/>
    </source>
</evidence>
<evidence type="ECO:0000256" key="15">
    <source>
        <dbReference type="ARBA" id="ARBA00023136"/>
    </source>
</evidence>
<evidence type="ECO:0000256" key="6">
    <source>
        <dbReference type="ARBA" id="ARBA00022660"/>
    </source>
</evidence>
<comment type="catalytic activity">
    <reaction evidence="16 17">
        <text>a ubiquinone + NADH + 5 H(+)(in) = a ubiquinol + NAD(+) + 4 H(+)(out)</text>
        <dbReference type="Rhea" id="RHEA:29091"/>
        <dbReference type="Rhea" id="RHEA-COMP:9565"/>
        <dbReference type="Rhea" id="RHEA-COMP:9566"/>
        <dbReference type="ChEBI" id="CHEBI:15378"/>
        <dbReference type="ChEBI" id="CHEBI:16389"/>
        <dbReference type="ChEBI" id="CHEBI:17976"/>
        <dbReference type="ChEBI" id="CHEBI:57540"/>
        <dbReference type="ChEBI" id="CHEBI:57945"/>
        <dbReference type="EC" id="7.1.1.2"/>
    </reaction>
</comment>
<dbReference type="PRINTS" id="PR01436">
    <property type="entry name" value="NADHDHGNASE2"/>
</dbReference>
<evidence type="ECO:0000256" key="2">
    <source>
        <dbReference type="ARBA" id="ARBA00007012"/>
    </source>
</evidence>
<dbReference type="PANTHER" id="PTHR46552">
    <property type="entry name" value="NADH-UBIQUINONE OXIDOREDUCTASE CHAIN 2"/>
    <property type="match status" value="1"/>
</dbReference>
<dbReference type="EC" id="7.1.1.2" evidence="3 17"/>
<keyword evidence="9 17" id="KW-1278">Translocase</keyword>
<dbReference type="InterPro" id="IPR003917">
    <property type="entry name" value="NADH_UbQ_OxRdtase_chain2"/>
</dbReference>
<evidence type="ECO:0000256" key="10">
    <source>
        <dbReference type="ARBA" id="ARBA00022982"/>
    </source>
</evidence>
<gene>
    <name evidence="19" type="primary">ND2</name>
</gene>
<dbReference type="GO" id="GO:0008137">
    <property type="term" value="F:NADH dehydrogenase (ubiquinone) activity"/>
    <property type="evidence" value="ECO:0007669"/>
    <property type="project" value="UniProtKB-EC"/>
</dbReference>
<organism evidence="19">
    <name type="scientific">Acanthogobius hasta</name>
    <name type="common">javeline goby</name>
    <dbReference type="NCBI Taxonomy" id="267130"/>
    <lineage>
        <taxon>Eukaryota</taxon>
        <taxon>Metazoa</taxon>
        <taxon>Chordata</taxon>
        <taxon>Craniata</taxon>
        <taxon>Vertebrata</taxon>
        <taxon>Euteleostomi</taxon>
        <taxon>Actinopterygii</taxon>
        <taxon>Neopterygii</taxon>
        <taxon>Teleostei</taxon>
        <taxon>Neoteleostei</taxon>
        <taxon>Acanthomorphata</taxon>
        <taxon>Gobiaria</taxon>
        <taxon>Gobiiformes</taxon>
        <taxon>Gobioidei</taxon>
        <taxon>Gobiidae</taxon>
        <taxon>Gobionellinae</taxon>
        <taxon>Acanthogobius</taxon>
    </lineage>
</organism>
<evidence type="ECO:0000259" key="18">
    <source>
        <dbReference type="Pfam" id="PF00361"/>
    </source>
</evidence>
<keyword evidence="7 17" id="KW-0812">Transmembrane</keyword>
<comment type="similarity">
    <text evidence="2 17">Belongs to the complex I subunit 2 family.</text>
</comment>
<dbReference type="PANTHER" id="PTHR46552:SF1">
    <property type="entry name" value="NADH-UBIQUINONE OXIDOREDUCTASE CHAIN 2"/>
    <property type="match status" value="1"/>
</dbReference>
<evidence type="ECO:0000256" key="7">
    <source>
        <dbReference type="ARBA" id="ARBA00022692"/>
    </source>
</evidence>
<dbReference type="InterPro" id="IPR001750">
    <property type="entry name" value="ND/Mrp_TM"/>
</dbReference>
<keyword evidence="14 17" id="KW-0496">Mitochondrion</keyword>
<keyword evidence="5" id="KW-0813">Transport</keyword>
<proteinExistence type="inferred from homology"/>
<dbReference type="GO" id="GO:0006120">
    <property type="term" value="P:mitochondrial electron transport, NADH to ubiquinone"/>
    <property type="evidence" value="ECO:0007669"/>
    <property type="project" value="InterPro"/>
</dbReference>
<protein>
    <recommendedName>
        <fullName evidence="4 17">NADH-ubiquinone oxidoreductase chain 2</fullName>
        <ecNumber evidence="3 17">7.1.1.2</ecNumber>
    </recommendedName>
</protein>
<feature type="transmembrane region" description="Helical" evidence="17">
    <location>
        <begin position="93"/>
        <end position="115"/>
    </location>
</feature>
<evidence type="ECO:0000256" key="11">
    <source>
        <dbReference type="ARBA" id="ARBA00022989"/>
    </source>
</evidence>
<keyword evidence="8 17" id="KW-0999">Mitochondrion inner membrane</keyword>
<dbReference type="InterPro" id="IPR050175">
    <property type="entry name" value="Complex_I_Subunit_2"/>
</dbReference>
<feature type="domain" description="NADH:quinone oxidoreductase/Mrp antiporter transmembrane" evidence="18">
    <location>
        <begin position="23"/>
        <end position="219"/>
    </location>
</feature>
<geneLocation type="mitochondrion" evidence="19"/>
<dbReference type="Pfam" id="PF00361">
    <property type="entry name" value="Proton_antipo_M"/>
    <property type="match status" value="1"/>
</dbReference>
<dbReference type="GO" id="GO:0005743">
    <property type="term" value="C:mitochondrial inner membrane"/>
    <property type="evidence" value="ECO:0007669"/>
    <property type="project" value="UniProtKB-SubCell"/>
</dbReference>
<evidence type="ECO:0000256" key="17">
    <source>
        <dbReference type="RuleBase" id="RU003403"/>
    </source>
</evidence>
<keyword evidence="6 17" id="KW-0679">Respiratory chain</keyword>
<sequence length="349" mass="38593">MNPSIIPLFFLGIVLGTGLVASSSHWLLAWMGLEINTLAIIPLMIQNRHPRAVEATTKYFITQATAAAVLLAAATANAWLTGQWNIYEQAHEIPTLMIISALALKLGLAPLHLWLPEVLQGLDLNTGLLLSTWQKLAPFLILTQMPLNDNSLLIVLGLSSTLVGGWGGLNQTQLRKIMAYSSTAHLGWMILIVKYAPALTMFTLVVYWVMTSSAFLNIQIWQSMYNKCPKTIMSWLPPNNKHSTPHSFFISGPAPDNKVRPQNTYSAGANEAGPRNNGTTDCFNCTSWSLLLPPAFACNRTNSLPQEPNWYPPMTPAQLWATCLASYINFFRRTSSSPHTINHSPFHPL</sequence>
<evidence type="ECO:0000256" key="5">
    <source>
        <dbReference type="ARBA" id="ARBA00022448"/>
    </source>
</evidence>
<keyword evidence="11 17" id="KW-1133">Transmembrane helix</keyword>
<evidence type="ECO:0000256" key="12">
    <source>
        <dbReference type="ARBA" id="ARBA00023027"/>
    </source>
</evidence>
<dbReference type="AlphaFoldDB" id="A0A0U1X609"/>
<evidence type="ECO:0000256" key="4">
    <source>
        <dbReference type="ARBA" id="ARBA00021008"/>
    </source>
</evidence>
<evidence type="ECO:0000313" key="19">
    <source>
        <dbReference type="EMBL" id="AIL31489.1"/>
    </source>
</evidence>